<gene>
    <name evidence="2" type="ORF">ACBP88_00790</name>
</gene>
<dbReference type="Proteomes" id="UP001567350">
    <property type="component" value="Unassembled WGS sequence"/>
</dbReference>
<name>A0ABV4I825_9BURK</name>
<dbReference type="RefSeq" id="WP_370890048.1">
    <property type="nucleotide sequence ID" value="NZ_JBGJLR010000001.1"/>
</dbReference>
<protein>
    <submittedName>
        <fullName evidence="2">VPA1269 family protein</fullName>
    </submittedName>
</protein>
<dbReference type="EMBL" id="JBGJLR010000001">
    <property type="protein sequence ID" value="MEZ2738002.1"/>
    <property type="molecule type" value="Genomic_DNA"/>
</dbReference>
<comment type="caution">
    <text evidence="2">The sequence shown here is derived from an EMBL/GenBank/DDBJ whole genome shotgun (WGS) entry which is preliminary data.</text>
</comment>
<proteinExistence type="predicted"/>
<sequence>MPSQTPFRTTQSYLTGRTIYVNSSAEFAVPPTFTVEGMRRFAEVVAQHIRDTPTKTRHSLALRKHLAELSEISTPEQLLTLVQRLLAYVSEQPDPHDVVHTREVLRKLWHFDLLAWPLLPNEQAIAFKLTKKWLWEPERKELLEKLASLDGNKHTASERTRGVMTLVMASAGSRDIGDFTPEVAGDYFFSVLKPTTIRLKTVLDMVTLQYMRYGSQVKHVAKDYGSFGRLQVRFDDKFQWALSKDPTLRDWVEMASLFMETIHKNRTLYRSTFNAYLFDFLIENPAVTRVPEEYLRRDYVSPVPLQTNSPSNESVMYYLFEFILETRCTAEDDHGYKVRLPGYHNPIEVRSQRKRPAETHREAMPTRFVRMLQDILVADNYAWPKKFGEARWNGKGGDTFMWPNPETGSLESVWSPVRTIALLIKLLLPARTFQVRMLDSGEADTIEYQLDTNTWVANVGHLAPPKGKRVTKGVFARQKDKDGQEYVFLRFNTNKTTDQNNEGTEPGYVMPWQHVEVIRLLSFLRDWQKKYNSIYVPTRWCDIKDVGLSGRYSKDALEAKGSSCFLFRDPCLPHRDQPVTDARLNTMWRNLNLELERRLAEAGETMPDGSPIVLVEKTVVGRPVYDLHTLRVTLITALAESGGVPPSVLMKVVGHASVIMTLYYMKLSPAHICEQLNKAELKIHNQEQMNWQAWLTNQTRETLVSAVAYTSSTALEAMAKGTATSWVIRDHGICPVGCTRCHEGGEAVVDTKAYHKWGPVQGGASNCVRCRFFITGPAFLLGLQAYFDNIGYQLKESSKRYQAAKAKFEAMEAGYIAKQVSGVPITKQETQKLTVASSHFDQRTIEVDNLAHSWHATYSLIQQCLHIIRTNKDKPATENHQYALVTAGGLANVEVVLEQSSEFEQIDRICQSAIFFEGIDSTTPNLKRMRAFDAMLKRNGLNPIFIELDEQTALEAGNQMAAFMYARFGRESTDALMAGRETLRRLGIEAEVIRQLETMIPLRLTQVLNTPQAALRAPVNDEGDVV</sequence>
<dbReference type="InterPro" id="IPR024965">
    <property type="entry name" value="Putative_integrase"/>
</dbReference>
<reference evidence="2 3" key="1">
    <citation type="submission" date="2024-08" db="EMBL/GenBank/DDBJ databases">
        <authorList>
            <person name="Feng Z."/>
            <person name="Ronholm J."/>
        </authorList>
    </citation>
    <scope>NUCLEOTIDE SEQUENCE [LARGE SCALE GENOMIC DNA]</scope>
    <source>
        <strain evidence="2 3">4-AB0-8</strain>
    </source>
</reference>
<dbReference type="Gene3D" id="1.10.443.10">
    <property type="entry name" value="Intergrase catalytic core"/>
    <property type="match status" value="1"/>
</dbReference>
<accession>A0ABV4I825</accession>
<dbReference type="SUPFAM" id="SSF56349">
    <property type="entry name" value="DNA breaking-rejoining enzymes"/>
    <property type="match status" value="1"/>
</dbReference>
<organism evidence="2 3">
    <name type="scientific">Comamonas jiangduensis</name>
    <dbReference type="NCBI Taxonomy" id="1194168"/>
    <lineage>
        <taxon>Bacteria</taxon>
        <taxon>Pseudomonadati</taxon>
        <taxon>Pseudomonadota</taxon>
        <taxon>Betaproteobacteria</taxon>
        <taxon>Burkholderiales</taxon>
        <taxon>Comamonadaceae</taxon>
        <taxon>Comamonas</taxon>
    </lineage>
</organism>
<evidence type="ECO:0000313" key="3">
    <source>
        <dbReference type="Proteomes" id="UP001567350"/>
    </source>
</evidence>
<keyword evidence="1" id="KW-0233">DNA recombination</keyword>
<dbReference type="InterPro" id="IPR011010">
    <property type="entry name" value="DNA_brk_join_enz"/>
</dbReference>
<dbReference type="Pfam" id="PF13009">
    <property type="entry name" value="Integrase_2"/>
    <property type="match status" value="1"/>
</dbReference>
<evidence type="ECO:0000313" key="2">
    <source>
        <dbReference type="EMBL" id="MEZ2738002.1"/>
    </source>
</evidence>
<dbReference type="InterPro" id="IPR013762">
    <property type="entry name" value="Integrase-like_cat_sf"/>
</dbReference>
<evidence type="ECO:0000256" key="1">
    <source>
        <dbReference type="ARBA" id="ARBA00023172"/>
    </source>
</evidence>
<keyword evidence="3" id="KW-1185">Reference proteome</keyword>